<organism evidence="1 2">
    <name type="scientific">Sphingomonas psychrotolerans</name>
    <dbReference type="NCBI Taxonomy" id="1327635"/>
    <lineage>
        <taxon>Bacteria</taxon>
        <taxon>Pseudomonadati</taxon>
        <taxon>Pseudomonadota</taxon>
        <taxon>Alphaproteobacteria</taxon>
        <taxon>Sphingomonadales</taxon>
        <taxon>Sphingomonadaceae</taxon>
        <taxon>Sphingomonas</taxon>
    </lineage>
</organism>
<proteinExistence type="predicted"/>
<keyword evidence="2" id="KW-1185">Reference proteome</keyword>
<dbReference type="KEGG" id="sphc:CVN68_15845"/>
<accession>A0A2K8MJR7</accession>
<reference evidence="1 2" key="1">
    <citation type="submission" date="2017-11" db="EMBL/GenBank/DDBJ databases">
        <title>Complete genome sequence of Sphingomonas sp. Strain Cra20, a psychrotolerant potential plant growth promoting rhizobacteria.</title>
        <authorList>
            <person name="Luo Y."/>
        </authorList>
    </citation>
    <scope>NUCLEOTIDE SEQUENCE [LARGE SCALE GENOMIC DNA]</scope>
    <source>
        <strain evidence="1 2">Cra20</strain>
    </source>
</reference>
<dbReference type="AlphaFoldDB" id="A0A2K8MJR7"/>
<dbReference type="Proteomes" id="UP000229081">
    <property type="component" value="Chromosome"/>
</dbReference>
<protein>
    <submittedName>
        <fullName evidence="1">Uncharacterized protein</fullName>
    </submittedName>
</protein>
<evidence type="ECO:0000313" key="2">
    <source>
        <dbReference type="Proteomes" id="UP000229081"/>
    </source>
</evidence>
<gene>
    <name evidence="1" type="ORF">CVN68_15845</name>
</gene>
<evidence type="ECO:0000313" key="1">
    <source>
        <dbReference type="EMBL" id="ATY33254.1"/>
    </source>
</evidence>
<dbReference type="EMBL" id="CP024923">
    <property type="protein sequence ID" value="ATY33254.1"/>
    <property type="molecule type" value="Genomic_DNA"/>
</dbReference>
<name>A0A2K8MJR7_9SPHN</name>
<sequence length="103" mass="11109">MPARFQGEWAVRLTDCGSKGGDNTEGMTIGPREIGHYEEGVKITRVTMLSRDSVRYEGILSTYDGDEPAMATLRLSPDGNRLVGASYADGSNGKAPDLLRCAK</sequence>